<protein>
    <submittedName>
        <fullName evidence="8">Type II secretion system F family protein</fullName>
    </submittedName>
</protein>
<dbReference type="InterPro" id="IPR018076">
    <property type="entry name" value="T2SS_GspF_dom"/>
</dbReference>
<dbReference type="EMBL" id="JBDXMX010000006">
    <property type="protein sequence ID" value="MEO9248601.1"/>
    <property type="molecule type" value="Genomic_DNA"/>
</dbReference>
<evidence type="ECO:0000256" key="6">
    <source>
        <dbReference type="SAM" id="MobiDB-lite"/>
    </source>
</evidence>
<keyword evidence="9" id="KW-1185">Reference proteome</keyword>
<keyword evidence="3" id="KW-0812">Transmembrane</keyword>
<dbReference type="RefSeq" id="WP_347921220.1">
    <property type="nucleotide sequence ID" value="NZ_JBDXMX010000006.1"/>
</dbReference>
<gene>
    <name evidence="8" type="ORF">ABDK96_13015</name>
</gene>
<name>A0ABV0IK99_9MICC</name>
<evidence type="ECO:0000313" key="9">
    <source>
        <dbReference type="Proteomes" id="UP001484097"/>
    </source>
</evidence>
<dbReference type="Proteomes" id="UP001484097">
    <property type="component" value="Unassembled WGS sequence"/>
</dbReference>
<comment type="subcellular location">
    <subcellularLocation>
        <location evidence="1">Cell membrane</location>
        <topology evidence="1">Multi-pass membrane protein</topology>
    </subcellularLocation>
</comment>
<evidence type="ECO:0000259" key="7">
    <source>
        <dbReference type="Pfam" id="PF00482"/>
    </source>
</evidence>
<proteinExistence type="predicted"/>
<dbReference type="PANTHER" id="PTHR35007:SF3">
    <property type="entry name" value="POSSIBLE CONSERVED ALANINE RICH MEMBRANE PROTEIN"/>
    <property type="match status" value="1"/>
</dbReference>
<keyword evidence="4" id="KW-1133">Transmembrane helix</keyword>
<feature type="compositionally biased region" description="Basic and acidic residues" evidence="6">
    <location>
        <begin position="7"/>
        <end position="25"/>
    </location>
</feature>
<evidence type="ECO:0000256" key="1">
    <source>
        <dbReference type="ARBA" id="ARBA00004651"/>
    </source>
</evidence>
<evidence type="ECO:0000256" key="3">
    <source>
        <dbReference type="ARBA" id="ARBA00022692"/>
    </source>
</evidence>
<reference evidence="8 9" key="1">
    <citation type="submission" date="2024-05" db="EMBL/GenBank/DDBJ databases">
        <authorList>
            <person name="Yi C."/>
        </authorList>
    </citation>
    <scope>NUCLEOTIDE SEQUENCE [LARGE SCALE GENOMIC DNA]</scope>
    <source>
        <strain evidence="8 9">XS13</strain>
    </source>
</reference>
<keyword evidence="5" id="KW-0472">Membrane</keyword>
<keyword evidence="2" id="KW-1003">Cell membrane</keyword>
<evidence type="ECO:0000256" key="4">
    <source>
        <dbReference type="ARBA" id="ARBA00022989"/>
    </source>
</evidence>
<evidence type="ECO:0000256" key="2">
    <source>
        <dbReference type="ARBA" id="ARBA00022475"/>
    </source>
</evidence>
<sequence length="173" mass="18419">MTPSPPDRPDRRGRPGQDAENAEHAEDADETESTLDAAVALDLLAGLLDSGQSLVSGLDLLGTHLPGAGPVRRVALLLRVGVEWDEAWTAHEPEASDPDLQELAGELRFAHVTGAPTAALLRSTAASLRRHRKRRAEQRAAELGTRLVLPLGLCQLPSFICLGVVPLVLALLP</sequence>
<comment type="caution">
    <text evidence="8">The sequence shown here is derived from an EMBL/GenBank/DDBJ whole genome shotgun (WGS) entry which is preliminary data.</text>
</comment>
<dbReference type="PANTHER" id="PTHR35007">
    <property type="entry name" value="INTEGRAL MEMBRANE PROTEIN-RELATED"/>
    <property type="match status" value="1"/>
</dbReference>
<evidence type="ECO:0000313" key="8">
    <source>
        <dbReference type="EMBL" id="MEO9248601.1"/>
    </source>
</evidence>
<feature type="region of interest" description="Disordered" evidence="6">
    <location>
        <begin position="1"/>
        <end position="33"/>
    </location>
</feature>
<feature type="domain" description="Type II secretion system protein GspF" evidence="7">
    <location>
        <begin position="41"/>
        <end position="160"/>
    </location>
</feature>
<evidence type="ECO:0000256" key="5">
    <source>
        <dbReference type="ARBA" id="ARBA00023136"/>
    </source>
</evidence>
<organism evidence="8 9">
    <name type="scientific">Citricoccus nitrophenolicus</name>
    <dbReference type="NCBI Taxonomy" id="863575"/>
    <lineage>
        <taxon>Bacteria</taxon>
        <taxon>Bacillati</taxon>
        <taxon>Actinomycetota</taxon>
        <taxon>Actinomycetes</taxon>
        <taxon>Micrococcales</taxon>
        <taxon>Micrococcaceae</taxon>
        <taxon>Citricoccus</taxon>
    </lineage>
</organism>
<accession>A0ABV0IK99</accession>
<dbReference type="Pfam" id="PF00482">
    <property type="entry name" value="T2SSF"/>
    <property type="match status" value="1"/>
</dbReference>